<evidence type="ECO:0000313" key="4">
    <source>
        <dbReference type="Proteomes" id="UP001590950"/>
    </source>
</evidence>
<evidence type="ECO:0000259" key="2">
    <source>
        <dbReference type="PROSITE" id="PS50089"/>
    </source>
</evidence>
<name>A0ABR4A2M7_9LECA</name>
<keyword evidence="1" id="KW-0479">Metal-binding</keyword>
<dbReference type="PROSITE" id="PS50089">
    <property type="entry name" value="ZF_RING_2"/>
    <property type="match status" value="1"/>
</dbReference>
<evidence type="ECO:0000313" key="3">
    <source>
        <dbReference type="EMBL" id="KAL2038627.1"/>
    </source>
</evidence>
<dbReference type="Pfam" id="PF13639">
    <property type="entry name" value="zf-RING_2"/>
    <property type="match status" value="1"/>
</dbReference>
<protein>
    <recommendedName>
        <fullName evidence="2">RING-type domain-containing protein</fullName>
    </recommendedName>
</protein>
<gene>
    <name evidence="3" type="ORF">N7G274_008675</name>
</gene>
<dbReference type="Gene3D" id="3.30.40.10">
    <property type="entry name" value="Zinc/RING finger domain, C3HC4 (zinc finger)"/>
    <property type="match status" value="1"/>
</dbReference>
<keyword evidence="1" id="KW-0862">Zinc</keyword>
<reference evidence="3 4" key="1">
    <citation type="submission" date="2024-09" db="EMBL/GenBank/DDBJ databases">
        <title>Rethinking Asexuality: The Enigmatic Case of Functional Sexual Genes in Lepraria (Stereocaulaceae).</title>
        <authorList>
            <person name="Doellman M."/>
            <person name="Sun Y."/>
            <person name="Barcenas-Pena A."/>
            <person name="Lumbsch H.T."/>
            <person name="Grewe F."/>
        </authorList>
    </citation>
    <scope>NUCLEOTIDE SEQUENCE [LARGE SCALE GENOMIC DNA]</scope>
    <source>
        <strain evidence="3 4">Mercado 3170</strain>
    </source>
</reference>
<dbReference type="InterPro" id="IPR013083">
    <property type="entry name" value="Znf_RING/FYVE/PHD"/>
</dbReference>
<dbReference type="Proteomes" id="UP001590950">
    <property type="component" value="Unassembled WGS sequence"/>
</dbReference>
<keyword evidence="4" id="KW-1185">Reference proteome</keyword>
<dbReference type="SUPFAM" id="SSF57850">
    <property type="entry name" value="RING/U-box"/>
    <property type="match status" value="1"/>
</dbReference>
<keyword evidence="1" id="KW-0863">Zinc-finger</keyword>
<dbReference type="InterPro" id="IPR001841">
    <property type="entry name" value="Znf_RING"/>
</dbReference>
<feature type="domain" description="RING-type" evidence="2">
    <location>
        <begin position="24"/>
        <end position="74"/>
    </location>
</feature>
<evidence type="ECO:0000256" key="1">
    <source>
        <dbReference type="PROSITE-ProRule" id="PRU00175"/>
    </source>
</evidence>
<proteinExistence type="predicted"/>
<sequence length="347" mass="40306">MARSFEVSLLAIPADDLPNDERKCPICMSEYYKADCDGIIEWAASLEKMGCKHVIGNRCLETWLNEENTCPLCRNILFDDHDDEDHDISEDSDEEIDSEHEEALVRAIVAFEEQRPPTLDEEDERESTGPRYNFYRRRALADFKLYQEFRKQQLRSGDLPILPYVPADEKVLHWRADKELFKHLQNIGAFTKPGMFTYRRINSCVSDEELYERLRDQGVKWSLPREAWLLYGRRMSFCGIDPELSAEEEDFDYLQQAGAFRLPGISHYFRSPDEDGYTPSDYEVWQKIKAGGATSWEARYGWLDASGSVMYRGRNHTIDGDRDNLSEDMLGRAGVDYGNVTRTRSRV</sequence>
<comment type="caution">
    <text evidence="3">The sequence shown here is derived from an EMBL/GenBank/DDBJ whole genome shotgun (WGS) entry which is preliminary data.</text>
</comment>
<organism evidence="3 4">
    <name type="scientific">Stereocaulon virgatum</name>
    <dbReference type="NCBI Taxonomy" id="373712"/>
    <lineage>
        <taxon>Eukaryota</taxon>
        <taxon>Fungi</taxon>
        <taxon>Dikarya</taxon>
        <taxon>Ascomycota</taxon>
        <taxon>Pezizomycotina</taxon>
        <taxon>Lecanoromycetes</taxon>
        <taxon>OSLEUM clade</taxon>
        <taxon>Lecanoromycetidae</taxon>
        <taxon>Lecanorales</taxon>
        <taxon>Lecanorineae</taxon>
        <taxon>Stereocaulaceae</taxon>
        <taxon>Stereocaulon</taxon>
    </lineage>
</organism>
<accession>A0ABR4A2M7</accession>
<dbReference type="EMBL" id="JBEFKJ010000031">
    <property type="protein sequence ID" value="KAL2038627.1"/>
    <property type="molecule type" value="Genomic_DNA"/>
</dbReference>